<dbReference type="CDD" id="cd13905">
    <property type="entry name" value="CuRO_3_tcLLC2_insect_like"/>
    <property type="match status" value="1"/>
</dbReference>
<name>A0A2T7NCJ0_POMCA</name>
<dbReference type="Pfam" id="PF07732">
    <property type="entry name" value="Cu-oxidase_3"/>
    <property type="match status" value="1"/>
</dbReference>
<keyword evidence="5" id="KW-0812">Transmembrane</keyword>
<evidence type="ECO:0008006" key="12">
    <source>
        <dbReference type="Google" id="ProtNLM"/>
    </source>
</evidence>
<keyword evidence="5" id="KW-0472">Membrane</keyword>
<evidence type="ECO:0000259" key="8">
    <source>
        <dbReference type="Pfam" id="PF07731"/>
    </source>
</evidence>
<accession>A0A2T7NCJ0</accession>
<proteinExistence type="inferred from homology"/>
<organism evidence="10 11">
    <name type="scientific">Pomacea canaliculata</name>
    <name type="common">Golden apple snail</name>
    <dbReference type="NCBI Taxonomy" id="400727"/>
    <lineage>
        <taxon>Eukaryota</taxon>
        <taxon>Metazoa</taxon>
        <taxon>Spiralia</taxon>
        <taxon>Lophotrochozoa</taxon>
        <taxon>Mollusca</taxon>
        <taxon>Gastropoda</taxon>
        <taxon>Caenogastropoda</taxon>
        <taxon>Architaenioglossa</taxon>
        <taxon>Ampullarioidea</taxon>
        <taxon>Ampullariidae</taxon>
        <taxon>Pomacea</taxon>
    </lineage>
</organism>
<evidence type="ECO:0000256" key="3">
    <source>
        <dbReference type="ARBA" id="ARBA00023002"/>
    </source>
</evidence>
<sequence length="762" mass="85514">MFCRLAPWVVLCMCVATVQGQKSRMLPDYSDHECVRTCVKDAKPKECQYKFVVESYSTLSRACYNCTSGNITDCFRGHCITTNGVVRNVLTVNRILPGPSVQVCKGDTVVVNVTSYVAMSEGITIHWHGILQNESPYMDGVSMLTQCPIPAGSSFQYRGRCSQPCVLQISGGGRGTHLWHAHAGIQRGEGLFGSFVVRVPQQLDLQGKLYDYDLPEHVVVVNEWTNTPMDEVLTEAAFRGQGESADTILINGKCRAWSATKRLPRAVFRVKRGFRYRFRFINAGTLFCPIRISIDDHSMLLIASDGRPFERYEVGSFDMLSAERYDFVLTTVKKKGPFWIRARGLGDCEKEEGLEERAILYYVTDDQQHLQDDALTVPVERPAPENNGNMFNYWQMEARPVPERGRPETLGDSRSQLLAMDALAKDDDSLLKKPDHQFFLHFGLRNISNLHFYDPDLYPATRGSYPKIASPQVNNITNKLGPVPLLPQRREMPESQLCNSSALGDNCIGDWCECTHILRVHVGDVVEMVITSSNPNLGYTHPIHLHGFSFRVVAIDRLQQLMSPELFRQLDSKGLIARKLHLAPFKDTVALPNGGFVVIRFVADNPGIWFMHCHLEFHAEMGMAVSLEVVDRRGGLPPVPRGFPRCGPYEPVWTSDEDFLEGGSLSPQRESEYQSTAGHSDCKNYDVANSGVSTLPLWALVTILGLGMAVVVLALLVSILWLRNLGHGHYQWSKLPSFVSDSKIKLDIDEPNNHLMFNGYKH</sequence>
<keyword evidence="11" id="KW-1185">Reference proteome</keyword>
<feature type="chain" id="PRO_5015651067" description="Plastocyanin-like domain-containing protein" evidence="6">
    <location>
        <begin position="21"/>
        <end position="762"/>
    </location>
</feature>
<gene>
    <name evidence="10" type="ORF">C0Q70_21452</name>
</gene>
<dbReference type="InterPro" id="IPR002355">
    <property type="entry name" value="Cu_oxidase_Cu_BS"/>
</dbReference>
<feature type="domain" description="Plastocyanin-like" evidence="7">
    <location>
        <begin position="217"/>
        <end position="362"/>
    </location>
</feature>
<dbReference type="Proteomes" id="UP000245119">
    <property type="component" value="Linkage Group LG14"/>
</dbReference>
<evidence type="ECO:0000256" key="4">
    <source>
        <dbReference type="ARBA" id="ARBA00023008"/>
    </source>
</evidence>
<dbReference type="STRING" id="400727.A0A2T7NCJ0"/>
<dbReference type="Pfam" id="PF07731">
    <property type="entry name" value="Cu-oxidase_2"/>
    <property type="match status" value="1"/>
</dbReference>
<evidence type="ECO:0000256" key="1">
    <source>
        <dbReference type="ARBA" id="ARBA00010609"/>
    </source>
</evidence>
<evidence type="ECO:0000256" key="6">
    <source>
        <dbReference type="SAM" id="SignalP"/>
    </source>
</evidence>
<dbReference type="InterPro" id="IPR011707">
    <property type="entry name" value="Cu-oxidase-like_N"/>
</dbReference>
<feature type="domain" description="Plastocyanin-like" evidence="9">
    <location>
        <begin position="81"/>
        <end position="201"/>
    </location>
</feature>
<evidence type="ECO:0000259" key="9">
    <source>
        <dbReference type="Pfam" id="PF07732"/>
    </source>
</evidence>
<dbReference type="PROSITE" id="PS00080">
    <property type="entry name" value="MULTICOPPER_OXIDASE2"/>
    <property type="match status" value="1"/>
</dbReference>
<dbReference type="Gene3D" id="2.60.40.420">
    <property type="entry name" value="Cupredoxins - blue copper proteins"/>
    <property type="match status" value="3"/>
</dbReference>
<keyword evidence="5" id="KW-1133">Transmembrane helix</keyword>
<dbReference type="PANTHER" id="PTHR11709">
    <property type="entry name" value="MULTI-COPPER OXIDASE"/>
    <property type="match status" value="1"/>
</dbReference>
<dbReference type="InterPro" id="IPR045087">
    <property type="entry name" value="Cu-oxidase_fam"/>
</dbReference>
<dbReference type="InterPro" id="IPR033138">
    <property type="entry name" value="Cu_oxidase_CS"/>
</dbReference>
<dbReference type="GO" id="GO:0006826">
    <property type="term" value="P:iron ion transport"/>
    <property type="evidence" value="ECO:0007669"/>
    <property type="project" value="TreeGrafter"/>
</dbReference>
<dbReference type="EMBL" id="PZQS01000014">
    <property type="protein sequence ID" value="PVD18894.1"/>
    <property type="molecule type" value="Genomic_DNA"/>
</dbReference>
<reference evidence="10 11" key="1">
    <citation type="submission" date="2018-04" db="EMBL/GenBank/DDBJ databases">
        <title>The genome of golden apple snail Pomacea canaliculata provides insight into stress tolerance and invasive adaptation.</title>
        <authorList>
            <person name="Liu C."/>
            <person name="Liu B."/>
            <person name="Ren Y."/>
            <person name="Zhang Y."/>
            <person name="Wang H."/>
            <person name="Li S."/>
            <person name="Jiang F."/>
            <person name="Yin L."/>
            <person name="Zhang G."/>
            <person name="Qian W."/>
            <person name="Fan W."/>
        </authorList>
    </citation>
    <scope>NUCLEOTIDE SEQUENCE [LARGE SCALE GENOMIC DNA]</scope>
    <source>
        <strain evidence="10">SZHN2017</strain>
        <tissue evidence="10">Muscle</tissue>
    </source>
</reference>
<dbReference type="CDD" id="cd13858">
    <property type="entry name" value="CuRO_1_tcLCC2_insect_like"/>
    <property type="match status" value="1"/>
</dbReference>
<dbReference type="GO" id="GO:0005507">
    <property type="term" value="F:copper ion binding"/>
    <property type="evidence" value="ECO:0007669"/>
    <property type="project" value="InterPro"/>
</dbReference>
<comment type="similarity">
    <text evidence="1">Belongs to the multicopper oxidase family.</text>
</comment>
<dbReference type="InterPro" id="IPR008972">
    <property type="entry name" value="Cupredoxin"/>
</dbReference>
<evidence type="ECO:0000256" key="5">
    <source>
        <dbReference type="SAM" id="Phobius"/>
    </source>
</evidence>
<dbReference type="SUPFAM" id="SSF49503">
    <property type="entry name" value="Cupredoxins"/>
    <property type="match status" value="3"/>
</dbReference>
<dbReference type="GO" id="GO:0005886">
    <property type="term" value="C:plasma membrane"/>
    <property type="evidence" value="ECO:0007669"/>
    <property type="project" value="TreeGrafter"/>
</dbReference>
<dbReference type="InterPro" id="IPR011706">
    <property type="entry name" value="Cu-oxidase_C"/>
</dbReference>
<feature type="domain" description="Plastocyanin-like" evidence="8">
    <location>
        <begin position="499"/>
        <end position="630"/>
    </location>
</feature>
<evidence type="ECO:0000259" key="7">
    <source>
        <dbReference type="Pfam" id="PF00394"/>
    </source>
</evidence>
<dbReference type="AlphaFoldDB" id="A0A2T7NCJ0"/>
<comment type="caution">
    <text evidence="10">The sequence shown here is derived from an EMBL/GenBank/DDBJ whole genome shotgun (WGS) entry which is preliminary data.</text>
</comment>
<dbReference type="GO" id="GO:0016491">
    <property type="term" value="F:oxidoreductase activity"/>
    <property type="evidence" value="ECO:0007669"/>
    <property type="project" value="UniProtKB-KW"/>
</dbReference>
<dbReference type="FunFam" id="2.60.40.420:FF:000045">
    <property type="entry name" value="Laccase 2"/>
    <property type="match status" value="1"/>
</dbReference>
<feature type="signal peptide" evidence="6">
    <location>
        <begin position="1"/>
        <end position="20"/>
    </location>
</feature>
<dbReference type="OrthoDB" id="2121828at2759"/>
<dbReference type="InterPro" id="IPR001117">
    <property type="entry name" value="Cu-oxidase_2nd"/>
</dbReference>
<dbReference type="PROSITE" id="PS00079">
    <property type="entry name" value="MULTICOPPER_OXIDASE1"/>
    <property type="match status" value="1"/>
</dbReference>
<dbReference type="CDD" id="cd13884">
    <property type="entry name" value="CuRO_2_tcLCC_insect_like"/>
    <property type="match status" value="1"/>
</dbReference>
<keyword evidence="6" id="KW-0732">Signal</keyword>
<keyword evidence="4" id="KW-0186">Copper</keyword>
<keyword evidence="2" id="KW-0479">Metal-binding</keyword>
<feature type="transmembrane region" description="Helical" evidence="5">
    <location>
        <begin position="697"/>
        <end position="722"/>
    </location>
</feature>
<evidence type="ECO:0000313" key="10">
    <source>
        <dbReference type="EMBL" id="PVD18894.1"/>
    </source>
</evidence>
<dbReference type="PANTHER" id="PTHR11709:SF394">
    <property type="entry name" value="FI03373P-RELATED"/>
    <property type="match status" value="1"/>
</dbReference>
<evidence type="ECO:0000256" key="2">
    <source>
        <dbReference type="ARBA" id="ARBA00022723"/>
    </source>
</evidence>
<protein>
    <recommendedName>
        <fullName evidence="12">Plastocyanin-like domain-containing protein</fullName>
    </recommendedName>
</protein>
<dbReference type="Pfam" id="PF00394">
    <property type="entry name" value="Cu-oxidase"/>
    <property type="match status" value="1"/>
</dbReference>
<keyword evidence="3" id="KW-0560">Oxidoreductase</keyword>
<evidence type="ECO:0000313" key="11">
    <source>
        <dbReference type="Proteomes" id="UP000245119"/>
    </source>
</evidence>